<dbReference type="EMBL" id="SOFM01000041">
    <property type="protein sequence ID" value="TFC01553.1"/>
    <property type="molecule type" value="Genomic_DNA"/>
</dbReference>
<organism evidence="1 2">
    <name type="scientific">Cryobacterium mannosilyticum</name>
    <dbReference type="NCBI Taxonomy" id="1259190"/>
    <lineage>
        <taxon>Bacteria</taxon>
        <taxon>Bacillati</taxon>
        <taxon>Actinomycetota</taxon>
        <taxon>Actinomycetes</taxon>
        <taxon>Micrococcales</taxon>
        <taxon>Microbacteriaceae</taxon>
        <taxon>Cryobacterium</taxon>
    </lineage>
</organism>
<protein>
    <submittedName>
        <fullName evidence="1">Uncharacterized protein</fullName>
    </submittedName>
</protein>
<proteinExistence type="predicted"/>
<comment type="caution">
    <text evidence="1">The sequence shown here is derived from an EMBL/GenBank/DDBJ whole genome shotgun (WGS) entry which is preliminary data.</text>
</comment>
<keyword evidence="2" id="KW-1185">Reference proteome</keyword>
<name>A0A4R8W719_9MICO</name>
<sequence length="80" mass="8984">MNEKTTYRAIFYGANPIAAGTERELEYVDGGYQQTVTLEVTEDGATIRRVFKLGHVTEEPISYRYVEDLHDTAGEADVPN</sequence>
<gene>
    <name evidence="1" type="ORF">E3O32_13130</name>
</gene>
<reference evidence="1 2" key="1">
    <citation type="submission" date="2019-03" db="EMBL/GenBank/DDBJ databases">
        <title>Genomics of glacier-inhabiting Cryobacterium strains.</title>
        <authorList>
            <person name="Liu Q."/>
            <person name="Xin Y.-H."/>
        </authorList>
    </citation>
    <scope>NUCLEOTIDE SEQUENCE [LARGE SCALE GENOMIC DNA]</scope>
    <source>
        <strain evidence="1 2">RHLT2-21</strain>
    </source>
</reference>
<evidence type="ECO:0000313" key="2">
    <source>
        <dbReference type="Proteomes" id="UP000297643"/>
    </source>
</evidence>
<dbReference type="Proteomes" id="UP000297643">
    <property type="component" value="Unassembled WGS sequence"/>
</dbReference>
<dbReference type="RefSeq" id="WP_134510226.1">
    <property type="nucleotide sequence ID" value="NZ_SOFM01000041.1"/>
</dbReference>
<dbReference type="AlphaFoldDB" id="A0A4R8W719"/>
<evidence type="ECO:0000313" key="1">
    <source>
        <dbReference type="EMBL" id="TFC01553.1"/>
    </source>
</evidence>
<accession>A0A4R8W719</accession>